<dbReference type="SUPFAM" id="SSF55120">
    <property type="entry name" value="Pseudouridine synthase"/>
    <property type="match status" value="1"/>
</dbReference>
<evidence type="ECO:0000313" key="8">
    <source>
        <dbReference type="EMBL" id="QQP91221.1"/>
    </source>
</evidence>
<proteinExistence type="inferred from homology"/>
<dbReference type="Proteomes" id="UP000595197">
    <property type="component" value="Chromosome"/>
</dbReference>
<dbReference type="RefSeq" id="WP_201078908.1">
    <property type="nucleotide sequence ID" value="NZ_CP067420.1"/>
</dbReference>
<dbReference type="NCBIfam" id="TIGR00005">
    <property type="entry name" value="rluA_subfam"/>
    <property type="match status" value="1"/>
</dbReference>
<accession>A0ABX7BA15</accession>
<name>A0ABX7BA15_9PROT</name>
<dbReference type="InterPro" id="IPR006145">
    <property type="entry name" value="PsdUridine_synth_RsuA/RluA"/>
</dbReference>
<dbReference type="CDD" id="cd00165">
    <property type="entry name" value="S4"/>
    <property type="match status" value="1"/>
</dbReference>
<organism evidence="8 9">
    <name type="scientific">Skermanella cutis</name>
    <dbReference type="NCBI Taxonomy" id="2775420"/>
    <lineage>
        <taxon>Bacteria</taxon>
        <taxon>Pseudomonadati</taxon>
        <taxon>Pseudomonadota</taxon>
        <taxon>Alphaproteobacteria</taxon>
        <taxon>Rhodospirillales</taxon>
        <taxon>Azospirillaceae</taxon>
        <taxon>Skermanella</taxon>
    </lineage>
</organism>
<evidence type="ECO:0000256" key="5">
    <source>
        <dbReference type="RuleBase" id="RU362028"/>
    </source>
</evidence>
<evidence type="ECO:0000256" key="3">
    <source>
        <dbReference type="ARBA" id="ARBA00036882"/>
    </source>
</evidence>
<dbReference type="InterPro" id="IPR020103">
    <property type="entry name" value="PsdUridine_synth_cat_dom_sf"/>
</dbReference>
<feature type="compositionally biased region" description="Acidic residues" evidence="6">
    <location>
        <begin position="1"/>
        <end position="20"/>
    </location>
</feature>
<evidence type="ECO:0000256" key="2">
    <source>
        <dbReference type="ARBA" id="ARBA00023235"/>
    </source>
</evidence>
<keyword evidence="2 5" id="KW-0413">Isomerase</keyword>
<comment type="similarity">
    <text evidence="1 5">Belongs to the pseudouridine synthase RluA family.</text>
</comment>
<sequence>MTADEEDEMEDPDGEADPEGEPFSFTAAEADRGERLDKLLACGLDGLSRTRIRSLIDQGRVSSLGRTIADASLRVKPGQTFDVLVPEPEPALPVPQEIPLAVAYEDDDLLVIDKPAGMVVHPAAGNADGTLVNALLWHCGDRLSGIGGVRRPGIVHRLDKETSGLMVVAKNDLAHGGLAAQFADRSLSRTYHAVVAGVPSPARGEITGDIGRSPSDRKKMAVVAGGKPALTRYRVLKAFGTWASLVECTLATGRTHQIRVHMTHVGHPLIGDPVYGVRKNGIRGASRGIGPGAASARARGLPEPVRDAVVALDRQALHAVALRFNHPRDARPMQFESELPLDIQRLIGSLESI</sequence>
<dbReference type="PROSITE" id="PS01129">
    <property type="entry name" value="PSI_RLU"/>
    <property type="match status" value="1"/>
</dbReference>
<dbReference type="EC" id="5.4.99.-" evidence="5"/>
<feature type="region of interest" description="Disordered" evidence="6">
    <location>
        <begin position="1"/>
        <end position="29"/>
    </location>
</feature>
<keyword evidence="9" id="KW-1185">Reference proteome</keyword>
<dbReference type="InterPro" id="IPR036986">
    <property type="entry name" value="S4_RNA-bd_sf"/>
</dbReference>
<keyword evidence="4" id="KW-0694">RNA-binding</keyword>
<dbReference type="Gene3D" id="3.30.2350.10">
    <property type="entry name" value="Pseudouridine synthase"/>
    <property type="match status" value="1"/>
</dbReference>
<evidence type="ECO:0000256" key="6">
    <source>
        <dbReference type="SAM" id="MobiDB-lite"/>
    </source>
</evidence>
<dbReference type="InterPro" id="IPR006225">
    <property type="entry name" value="PsdUridine_synth_RluC/D"/>
</dbReference>
<dbReference type="PROSITE" id="PS50889">
    <property type="entry name" value="S4"/>
    <property type="match status" value="1"/>
</dbReference>
<evidence type="ECO:0000256" key="4">
    <source>
        <dbReference type="PROSITE-ProRule" id="PRU00182"/>
    </source>
</evidence>
<gene>
    <name evidence="8" type="ORF">IGS68_08445</name>
</gene>
<comment type="catalytic activity">
    <reaction evidence="3">
        <text>uridine(1911/1915/1917) in 23S rRNA = pseudouridine(1911/1915/1917) in 23S rRNA</text>
        <dbReference type="Rhea" id="RHEA:42524"/>
        <dbReference type="Rhea" id="RHEA-COMP:10097"/>
        <dbReference type="Rhea" id="RHEA-COMP:10098"/>
        <dbReference type="ChEBI" id="CHEBI:65314"/>
        <dbReference type="ChEBI" id="CHEBI:65315"/>
        <dbReference type="EC" id="5.4.99.23"/>
    </reaction>
</comment>
<comment type="catalytic activity">
    <reaction evidence="5">
        <text>a uridine in RNA = a pseudouridine in RNA</text>
        <dbReference type="Rhea" id="RHEA:48348"/>
        <dbReference type="Rhea" id="RHEA-COMP:12068"/>
        <dbReference type="Rhea" id="RHEA-COMP:12069"/>
        <dbReference type="ChEBI" id="CHEBI:65314"/>
        <dbReference type="ChEBI" id="CHEBI:65315"/>
    </reaction>
</comment>
<feature type="domain" description="Pseudouridine synthase RsuA/RluA-like" evidence="7">
    <location>
        <begin position="108"/>
        <end position="264"/>
    </location>
</feature>
<dbReference type="Gene3D" id="3.10.290.10">
    <property type="entry name" value="RNA-binding S4 domain"/>
    <property type="match status" value="1"/>
</dbReference>
<dbReference type="Pfam" id="PF00849">
    <property type="entry name" value="PseudoU_synth_2"/>
    <property type="match status" value="1"/>
</dbReference>
<dbReference type="InterPro" id="IPR006224">
    <property type="entry name" value="PsdUridine_synth_RluA-like_CS"/>
</dbReference>
<dbReference type="EMBL" id="CP067420">
    <property type="protein sequence ID" value="QQP91221.1"/>
    <property type="molecule type" value="Genomic_DNA"/>
</dbReference>
<dbReference type="PANTHER" id="PTHR21600:SF44">
    <property type="entry name" value="RIBOSOMAL LARGE SUBUNIT PSEUDOURIDINE SYNTHASE D"/>
    <property type="match status" value="1"/>
</dbReference>
<evidence type="ECO:0000256" key="1">
    <source>
        <dbReference type="ARBA" id="ARBA00010876"/>
    </source>
</evidence>
<dbReference type="CDD" id="cd02869">
    <property type="entry name" value="PseudoU_synth_RluA_like"/>
    <property type="match status" value="1"/>
</dbReference>
<dbReference type="SUPFAM" id="SSF55174">
    <property type="entry name" value="Alpha-L RNA-binding motif"/>
    <property type="match status" value="1"/>
</dbReference>
<dbReference type="InterPro" id="IPR050188">
    <property type="entry name" value="RluA_PseudoU_synthase"/>
</dbReference>
<dbReference type="PANTHER" id="PTHR21600">
    <property type="entry name" value="MITOCHONDRIAL RNA PSEUDOURIDINE SYNTHASE"/>
    <property type="match status" value="1"/>
</dbReference>
<protein>
    <recommendedName>
        <fullName evidence="5">Pseudouridine synthase</fullName>
        <ecNumber evidence="5">5.4.99.-</ecNumber>
    </recommendedName>
</protein>
<evidence type="ECO:0000259" key="7">
    <source>
        <dbReference type="Pfam" id="PF00849"/>
    </source>
</evidence>
<comment type="function">
    <text evidence="5">Responsible for synthesis of pseudouridine from uracil.</text>
</comment>
<evidence type="ECO:0000313" key="9">
    <source>
        <dbReference type="Proteomes" id="UP000595197"/>
    </source>
</evidence>
<reference evidence="8" key="1">
    <citation type="submission" date="2021-02" db="EMBL/GenBank/DDBJ databases">
        <title>Skermanella TT6 skin isolate.</title>
        <authorList>
            <person name="Lee K."/>
            <person name="Ganzorig M."/>
        </authorList>
    </citation>
    <scope>NUCLEOTIDE SEQUENCE</scope>
    <source>
        <strain evidence="8">TT6</strain>
    </source>
</reference>